<dbReference type="Proteomes" id="UP000192596">
    <property type="component" value="Unassembled WGS sequence"/>
</dbReference>
<dbReference type="GO" id="GO:0031491">
    <property type="term" value="F:nucleosome binding"/>
    <property type="evidence" value="ECO:0007669"/>
    <property type="project" value="TreeGrafter"/>
</dbReference>
<dbReference type="OrthoDB" id="75754at2759"/>
<evidence type="ECO:0000256" key="3">
    <source>
        <dbReference type="ARBA" id="ARBA00006159"/>
    </source>
</evidence>
<evidence type="ECO:0000256" key="5">
    <source>
        <dbReference type="ARBA" id="ARBA00023015"/>
    </source>
</evidence>
<evidence type="ECO:0000256" key="9">
    <source>
        <dbReference type="ARBA" id="ARBA00037550"/>
    </source>
</evidence>
<dbReference type="GO" id="GO:0005634">
    <property type="term" value="C:nucleus"/>
    <property type="evidence" value="ECO:0007669"/>
    <property type="project" value="UniProtKB-SubCell"/>
</dbReference>
<feature type="compositionally biased region" description="Basic and acidic residues" evidence="11">
    <location>
        <begin position="364"/>
        <end position="386"/>
    </location>
</feature>
<feature type="domain" description="Histone chaperone RTT106/FACT complex subunit SPT16-like middle" evidence="12">
    <location>
        <begin position="253"/>
        <end position="350"/>
    </location>
</feature>
<dbReference type="InterPro" id="IPR050454">
    <property type="entry name" value="RTT106/SSRP1_HistChap/FACT"/>
</dbReference>
<comment type="function">
    <text evidence="9">Histones H3 and H4 chaperone involved in the nucleosome formation and heterochromatin silencing. Required for the deposition of H3K56ac-carrying H3-H4 complex onto newly-replicated DNA. Plays a role in the transcriptional regulation of the cell-cycle dependent histone genes by creating a repressive structure at the core histone gene promoter.</text>
</comment>
<dbReference type="SMART" id="SM01287">
    <property type="entry name" value="Rtt106"/>
    <property type="match status" value="1"/>
</dbReference>
<dbReference type="Gene3D" id="2.30.29.30">
    <property type="entry name" value="Pleckstrin-homology domain (PH domain)/Phosphotyrosine-binding domain (PTB)"/>
    <property type="match status" value="1"/>
</dbReference>
<evidence type="ECO:0000256" key="10">
    <source>
        <dbReference type="ARBA" id="ARBA00038654"/>
    </source>
</evidence>
<protein>
    <recommendedName>
        <fullName evidence="12">Histone chaperone RTT106/FACT complex subunit SPT16-like middle domain-containing protein</fullName>
    </recommendedName>
</protein>
<dbReference type="GO" id="GO:0005694">
    <property type="term" value="C:chromosome"/>
    <property type="evidence" value="ECO:0007669"/>
    <property type="project" value="UniProtKB-SubCell"/>
</dbReference>
<reference evidence="14" key="1">
    <citation type="submission" date="2017-03" db="EMBL/GenBank/DDBJ databases">
        <title>Genomes of endolithic fungi from Antarctica.</title>
        <authorList>
            <person name="Coleine C."/>
            <person name="Masonjones S."/>
            <person name="Stajich J.E."/>
        </authorList>
    </citation>
    <scope>NUCLEOTIDE SEQUENCE [LARGE SCALE GENOMIC DNA]</scope>
    <source>
        <strain evidence="14">CCFEE 5527</strain>
    </source>
</reference>
<comment type="similarity">
    <text evidence="3">Belongs to the RTT106 family.</text>
</comment>
<keyword evidence="6" id="KW-0238">DNA-binding</keyword>
<accession>A0A1V8T1U5</accession>
<evidence type="ECO:0000313" key="13">
    <source>
        <dbReference type="EMBL" id="OQO05300.1"/>
    </source>
</evidence>
<evidence type="ECO:0000256" key="1">
    <source>
        <dbReference type="ARBA" id="ARBA00004123"/>
    </source>
</evidence>
<dbReference type="SUPFAM" id="SSF50729">
    <property type="entry name" value="PH domain-like"/>
    <property type="match status" value="1"/>
</dbReference>
<name>A0A1V8T1U5_9PEZI</name>
<proteinExistence type="inferred from homology"/>
<keyword evidence="5" id="KW-0805">Transcription regulation</keyword>
<dbReference type="Pfam" id="PF08512">
    <property type="entry name" value="Rttp106-like_middle"/>
    <property type="match status" value="1"/>
</dbReference>
<evidence type="ECO:0000259" key="12">
    <source>
        <dbReference type="SMART" id="SM01287"/>
    </source>
</evidence>
<dbReference type="InParanoid" id="A0A1V8T1U5"/>
<evidence type="ECO:0000256" key="2">
    <source>
        <dbReference type="ARBA" id="ARBA00004286"/>
    </source>
</evidence>
<dbReference type="GO" id="GO:0042393">
    <property type="term" value="F:histone binding"/>
    <property type="evidence" value="ECO:0007669"/>
    <property type="project" value="TreeGrafter"/>
</dbReference>
<keyword evidence="7" id="KW-0804">Transcription</keyword>
<evidence type="ECO:0000313" key="14">
    <source>
        <dbReference type="Proteomes" id="UP000192596"/>
    </source>
</evidence>
<dbReference type="PANTHER" id="PTHR45849:SF3">
    <property type="entry name" value="HISTONE CHAPERONE RTT106"/>
    <property type="match status" value="1"/>
</dbReference>
<feature type="compositionally biased region" description="Acidic residues" evidence="11">
    <location>
        <begin position="387"/>
        <end position="432"/>
    </location>
</feature>
<keyword evidence="4" id="KW-0158">Chromosome</keyword>
<keyword evidence="14" id="KW-1185">Reference proteome</keyword>
<dbReference type="Pfam" id="PF18469">
    <property type="entry name" value="PH_18"/>
    <property type="match status" value="1"/>
</dbReference>
<feature type="region of interest" description="Disordered" evidence="11">
    <location>
        <begin position="350"/>
        <end position="432"/>
    </location>
</feature>
<evidence type="ECO:0000256" key="7">
    <source>
        <dbReference type="ARBA" id="ARBA00023163"/>
    </source>
</evidence>
<dbReference type="InterPro" id="IPR011993">
    <property type="entry name" value="PH-like_dom_sf"/>
</dbReference>
<dbReference type="PANTHER" id="PTHR45849">
    <property type="entry name" value="FACT COMPLEX SUBUNIT SSRP1"/>
    <property type="match status" value="1"/>
</dbReference>
<dbReference type="FunCoup" id="A0A1V8T1U5">
    <property type="interactions" value="196"/>
</dbReference>
<keyword evidence="8" id="KW-0539">Nucleus</keyword>
<dbReference type="Gene3D" id="2.30.29.120">
    <property type="match status" value="1"/>
</dbReference>
<dbReference type="STRING" id="1507870.A0A1V8T1U5"/>
<evidence type="ECO:0000256" key="8">
    <source>
        <dbReference type="ARBA" id="ARBA00023242"/>
    </source>
</evidence>
<organism evidence="13 14">
    <name type="scientific">Cryoendolithus antarcticus</name>
    <dbReference type="NCBI Taxonomy" id="1507870"/>
    <lineage>
        <taxon>Eukaryota</taxon>
        <taxon>Fungi</taxon>
        <taxon>Dikarya</taxon>
        <taxon>Ascomycota</taxon>
        <taxon>Pezizomycotina</taxon>
        <taxon>Dothideomycetes</taxon>
        <taxon>Dothideomycetidae</taxon>
        <taxon>Cladosporiales</taxon>
        <taxon>Cladosporiaceae</taxon>
        <taxon>Cryoendolithus</taxon>
    </lineage>
</organism>
<comment type="subcellular location">
    <subcellularLocation>
        <location evidence="2">Chromosome</location>
    </subcellularLocation>
    <subcellularLocation>
        <location evidence="1">Nucleus</location>
    </subcellularLocation>
</comment>
<evidence type="ECO:0000256" key="11">
    <source>
        <dbReference type="SAM" id="MobiDB-lite"/>
    </source>
</evidence>
<dbReference type="GO" id="GO:0003677">
    <property type="term" value="F:DNA binding"/>
    <property type="evidence" value="ECO:0007669"/>
    <property type="project" value="UniProtKB-KW"/>
</dbReference>
<comment type="subunit">
    <text evidence="10">Interacts with histones H3 and H4.</text>
</comment>
<dbReference type="InterPro" id="IPR013719">
    <property type="entry name" value="RTT106/SPT16-like_middle_dom"/>
</dbReference>
<dbReference type="EMBL" id="NAJO01000019">
    <property type="protein sequence ID" value="OQO05300.1"/>
    <property type="molecule type" value="Genomic_DNA"/>
</dbReference>
<evidence type="ECO:0000256" key="4">
    <source>
        <dbReference type="ARBA" id="ARBA00022454"/>
    </source>
</evidence>
<sequence>MARQPTDTIAEAFAGSGTLSDRVLAAYRDRKVGFSDVELLRDIAEHILMLKGEGPSSEPPSKKRKLPLVSAAQDRSVFAPNGSHDLKAKVYFECKDVSFTSPARKKLRLQFVRDDSDMLMGQIRLMHPTEDKVEYAVRREDVDQFFYLPVPDKAQRQRQFVVMPLPGSVNHDGTPLEPIVWTMNELKGKADLCTQHTSLHEKFDNTENDTIASLTLGELDHFMTEVPSKAAVQPDDNEFASAIPQSHRKGEKAYHVKVYKGSKEGYLFFLPVGIIFGFKKPIQFFSFASIDSTAFTSVLQRTFNLVITARESSVGEEGEAKANEFSMIDQADFAGIEAYIKRHELSDASMAKERRAKVHNVNKPKGENGETHEEPNGESELAKAEAELQDAEDEVEEDYDPSGGESEGEGEESGDEEGGAPDVGKEEEEMYD</sequence>
<evidence type="ECO:0000256" key="6">
    <source>
        <dbReference type="ARBA" id="ARBA00023125"/>
    </source>
</evidence>
<dbReference type="AlphaFoldDB" id="A0A1V8T1U5"/>
<comment type="caution">
    <text evidence="13">The sequence shown here is derived from an EMBL/GenBank/DDBJ whole genome shotgun (WGS) entry which is preliminary data.</text>
</comment>
<dbReference type="InterPro" id="IPR040770">
    <property type="entry name" value="Rtt106_PH"/>
</dbReference>
<gene>
    <name evidence="13" type="ORF">B0A48_09068</name>
</gene>